<dbReference type="RefSeq" id="WP_097192134.1">
    <property type="nucleotide sequence ID" value="NZ_OBKZ01000020.1"/>
</dbReference>
<name>A0AAX2H855_9PSED</name>
<evidence type="ECO:0000313" key="2">
    <source>
        <dbReference type="Proteomes" id="UP000219564"/>
    </source>
</evidence>
<accession>A0AAX2H855</accession>
<comment type="caution">
    <text evidence="1">The sequence shown here is derived from an EMBL/GenBank/DDBJ whole genome shotgun (WGS) entry which is preliminary data.</text>
</comment>
<sequence>MTAVCLIDTSIFVEILNVPMKAQRHLQTLQQLEQRIHGRESLFLPMATILETGNHIGQNGDGVMRRNCAENFVQQVKAALAGRSPFKAISFLQEDEMHAWLLEFPEHAMRGSGLGDLSIIHDWQRLCSLNPARRVYIWSADNHLNAFDQAPRL</sequence>
<proteinExistence type="predicted"/>
<evidence type="ECO:0008006" key="3">
    <source>
        <dbReference type="Google" id="ProtNLM"/>
    </source>
</evidence>
<dbReference type="InterPro" id="IPR029060">
    <property type="entry name" value="PIN-like_dom_sf"/>
</dbReference>
<dbReference type="Proteomes" id="UP000219564">
    <property type="component" value="Unassembled WGS sequence"/>
</dbReference>
<dbReference type="SUPFAM" id="SSF88723">
    <property type="entry name" value="PIN domain-like"/>
    <property type="match status" value="1"/>
</dbReference>
<evidence type="ECO:0000313" key="1">
    <source>
        <dbReference type="EMBL" id="SOB53056.1"/>
    </source>
</evidence>
<dbReference type="AlphaFoldDB" id="A0AAX2H855"/>
<protein>
    <recommendedName>
        <fullName evidence="3">PIN domain-containing protein</fullName>
    </recommendedName>
</protein>
<dbReference type="EMBL" id="OBKZ01000020">
    <property type="protein sequence ID" value="SOB53056.1"/>
    <property type="molecule type" value="Genomic_DNA"/>
</dbReference>
<reference evidence="1 2" key="1">
    <citation type="submission" date="2017-08" db="EMBL/GenBank/DDBJ databases">
        <authorList>
            <person name="Chaillou S."/>
        </authorList>
    </citation>
    <scope>NUCLEOTIDE SEQUENCE [LARGE SCALE GENOMIC DNA]</scope>
    <source>
        <strain evidence="1 2">MFPA15A1205</strain>
    </source>
</reference>
<gene>
    <name evidence="1" type="ORF">PLUA15_270038</name>
</gene>
<organism evidence="1 2">
    <name type="scientific">Pseudomonas lundensis</name>
    <dbReference type="NCBI Taxonomy" id="86185"/>
    <lineage>
        <taxon>Bacteria</taxon>
        <taxon>Pseudomonadati</taxon>
        <taxon>Pseudomonadota</taxon>
        <taxon>Gammaproteobacteria</taxon>
        <taxon>Pseudomonadales</taxon>
        <taxon>Pseudomonadaceae</taxon>
        <taxon>Pseudomonas</taxon>
    </lineage>
</organism>